<organism evidence="10 11">
    <name type="scientific">Niallia circulans</name>
    <name type="common">Bacillus circulans</name>
    <dbReference type="NCBI Taxonomy" id="1397"/>
    <lineage>
        <taxon>Bacteria</taxon>
        <taxon>Bacillati</taxon>
        <taxon>Bacillota</taxon>
        <taxon>Bacilli</taxon>
        <taxon>Bacillales</taxon>
        <taxon>Bacillaceae</taxon>
        <taxon>Niallia</taxon>
    </lineage>
</organism>
<protein>
    <recommendedName>
        <fullName evidence="3 6">Alpha-galactosidase</fullName>
        <ecNumber evidence="3 6">3.2.1.22</ecNumber>
    </recommendedName>
</protein>
<evidence type="ECO:0000256" key="1">
    <source>
        <dbReference type="ARBA" id="ARBA00001255"/>
    </source>
</evidence>
<comment type="catalytic activity">
    <reaction evidence="1 6">
        <text>Hydrolysis of terminal, non-reducing alpha-D-galactose residues in alpha-D-galactosides, including galactose oligosaccharides, galactomannans and galactolipids.</text>
        <dbReference type="EC" id="3.2.1.22"/>
    </reaction>
</comment>
<dbReference type="InterPro" id="IPR013785">
    <property type="entry name" value="Aldolase_TIM"/>
</dbReference>
<dbReference type="InterPro" id="IPR013780">
    <property type="entry name" value="Glyco_hydro_b"/>
</dbReference>
<dbReference type="Pfam" id="PF16874">
    <property type="entry name" value="Glyco_hydro_36C"/>
    <property type="match status" value="1"/>
</dbReference>
<dbReference type="EMBL" id="NPBQ01000020">
    <property type="protein sequence ID" value="PAD84746.1"/>
    <property type="molecule type" value="Genomic_DNA"/>
</dbReference>
<reference evidence="10 11" key="1">
    <citation type="submission" date="2017-07" db="EMBL/GenBank/DDBJ databases">
        <title>Isolation and whole genome analysis of endospore-forming bacteria from heroin.</title>
        <authorList>
            <person name="Kalinowski J."/>
            <person name="Ahrens B."/>
            <person name="Al-Dilaimi A."/>
            <person name="Winkler A."/>
            <person name="Wibberg D."/>
            <person name="Schleenbecker U."/>
            <person name="Ruckert C."/>
            <person name="Wolfel R."/>
            <person name="Grass G."/>
        </authorList>
    </citation>
    <scope>NUCLEOTIDE SEQUENCE [LARGE SCALE GENOMIC DNA]</scope>
    <source>
        <strain evidence="10 11">7521-2</strain>
    </source>
</reference>
<dbReference type="InterPro" id="IPR031705">
    <property type="entry name" value="Glyco_hydro_36_C"/>
</dbReference>
<dbReference type="PANTHER" id="PTHR43053">
    <property type="entry name" value="GLYCOSIDASE FAMILY 31"/>
    <property type="match status" value="1"/>
</dbReference>
<dbReference type="GO" id="GO:0016052">
    <property type="term" value="P:carbohydrate catabolic process"/>
    <property type="evidence" value="ECO:0007669"/>
    <property type="project" value="InterPro"/>
</dbReference>
<dbReference type="InterPro" id="IPR002252">
    <property type="entry name" value="Glyco_hydro_36"/>
</dbReference>
<comment type="caution">
    <text evidence="10">The sequence shown here is derived from an EMBL/GenBank/DDBJ whole genome shotgun (WGS) entry which is preliminary data.</text>
</comment>
<comment type="similarity">
    <text evidence="2">Belongs to the glycosyl hydrolase 36 family.</text>
</comment>
<dbReference type="PIRSF" id="PIRSF005536">
    <property type="entry name" value="Agal"/>
    <property type="match status" value="1"/>
</dbReference>
<dbReference type="InterPro" id="IPR017853">
    <property type="entry name" value="GH"/>
</dbReference>
<evidence type="ECO:0000256" key="5">
    <source>
        <dbReference type="ARBA" id="ARBA00023295"/>
    </source>
</evidence>
<feature type="domain" description="Glycosyl hydrolase family 36 N-terminal" evidence="9">
    <location>
        <begin position="36"/>
        <end position="289"/>
    </location>
</feature>
<dbReference type="Gene3D" id="2.60.40.1180">
    <property type="entry name" value="Golgi alpha-mannosidase II"/>
    <property type="match status" value="1"/>
</dbReference>
<accession>A0AA91TVM5</accession>
<evidence type="ECO:0000313" key="11">
    <source>
        <dbReference type="Proteomes" id="UP000216961"/>
    </source>
</evidence>
<proteinExistence type="inferred from homology"/>
<evidence type="ECO:0000256" key="6">
    <source>
        <dbReference type="PIRNR" id="PIRNR005536"/>
    </source>
</evidence>
<dbReference type="PROSITE" id="PS00512">
    <property type="entry name" value="ALPHA_GALACTOSIDASE"/>
    <property type="match status" value="1"/>
</dbReference>
<dbReference type="InterPro" id="IPR031704">
    <property type="entry name" value="Glyco_hydro_36_N"/>
</dbReference>
<dbReference type="InterPro" id="IPR000111">
    <property type="entry name" value="Glyco_hydro_27/36_CS"/>
</dbReference>
<dbReference type="InterPro" id="IPR050985">
    <property type="entry name" value="Alpha-glycosidase_related"/>
</dbReference>
<name>A0AA91TVM5_NIACI</name>
<dbReference type="Proteomes" id="UP000216961">
    <property type="component" value="Unassembled WGS sequence"/>
</dbReference>
<dbReference type="CDD" id="cd14791">
    <property type="entry name" value="GH36"/>
    <property type="match status" value="1"/>
</dbReference>
<feature type="domain" description="Glycosyl hydrolase family 36 C-terminal" evidence="8">
    <location>
        <begin position="654"/>
        <end position="728"/>
    </location>
</feature>
<dbReference type="EC" id="3.2.1.22" evidence="3 6"/>
<dbReference type="FunFam" id="3.20.20.70:FF:000118">
    <property type="entry name" value="Alpha-galactosidase"/>
    <property type="match status" value="1"/>
</dbReference>
<evidence type="ECO:0000256" key="3">
    <source>
        <dbReference type="ARBA" id="ARBA00012755"/>
    </source>
</evidence>
<dbReference type="Pfam" id="PF16875">
    <property type="entry name" value="Glyco_hydro_36N"/>
    <property type="match status" value="1"/>
</dbReference>
<dbReference type="Gene3D" id="2.70.98.60">
    <property type="entry name" value="alpha-galactosidase from lactobacil brevis"/>
    <property type="match status" value="1"/>
</dbReference>
<dbReference type="GO" id="GO:0004557">
    <property type="term" value="F:alpha-galactosidase activity"/>
    <property type="evidence" value="ECO:0007669"/>
    <property type="project" value="UniProtKB-UniRule"/>
</dbReference>
<dbReference type="AlphaFoldDB" id="A0AA91TVM5"/>
<dbReference type="Gene3D" id="3.20.20.70">
    <property type="entry name" value="Aldolase class I"/>
    <property type="match status" value="1"/>
</dbReference>
<keyword evidence="5 6" id="KW-0326">Glycosidase</keyword>
<evidence type="ECO:0000256" key="2">
    <source>
        <dbReference type="ARBA" id="ARBA00006202"/>
    </source>
</evidence>
<evidence type="ECO:0000256" key="4">
    <source>
        <dbReference type="ARBA" id="ARBA00022801"/>
    </source>
</evidence>
<evidence type="ECO:0000259" key="8">
    <source>
        <dbReference type="Pfam" id="PF16874"/>
    </source>
</evidence>
<feature type="active site" description="Proton donor" evidence="7">
    <location>
        <position position="553"/>
    </location>
</feature>
<dbReference type="PRINTS" id="PR00743">
    <property type="entry name" value="GLHYDRLASE36"/>
</dbReference>
<keyword evidence="4 6" id="KW-0378">Hydrolase</keyword>
<dbReference type="InterPro" id="IPR038417">
    <property type="entry name" value="Alpga-gal_N_sf"/>
</dbReference>
<dbReference type="SUPFAM" id="SSF51445">
    <property type="entry name" value="(Trans)glycosidases"/>
    <property type="match status" value="1"/>
</dbReference>
<evidence type="ECO:0000313" key="10">
    <source>
        <dbReference type="EMBL" id="PAD84746.1"/>
    </source>
</evidence>
<sequence length="736" mass="84281">MQGGTSLPIFLEKDGKTLHLQNKKISYVLSIEKDKYVCHRYWGRRLESFNGSTQIQMIDRGFATNPFPEERVFSLNALPLETSTQQSGDHRISNYTIRSHTNQTRTDFIFKKFDIITGKQPLEGLPTLEGEDTNVTTLIITLYDDIQQLEMKLYYHLYEQLPVITRHVAFLNHGEQEVFLDNAGSLQVDIAAATFDLLTLYGSHTNEANISRRKLHNGIQKIESTRGASSPQHQPFLALLNPNTDEFSGEVRAFHLIYSGNFQAQVEVEQYGSSRVQLGINAEGFSWKLSPGGSFDTPEAVMVYSNHGLNEMSHTFHTLYQQYLCPKSFRNQERPIVLNTWEANYFDISEEKSWKLAETAAQIGIEMFVLDDGWFGNRNDDTSSLGDWIENKDKLPNGIAGLAEMVKNKGMKFGLWFEPEMTSPNSELFKAHPDWIIHTHGYKPIEGRRQLVLDLSNAEVQDFLISVLSEYLVTGKIDYIKWDMNRHITDIGSTSFPIDQQGEISHRYILGLYRILDTLVNQFPNVLFENCSSGGGRFDPGMMRYMAQTWTSDNTDALCRTKIQYGYSLLYPPIMMGAHVSSVPNHQVGRITSLETRGRVAMSGNLGYELDLTEAEEEELLEIENQISFYKQQRKLFQFGKFYRLKAPGEYFESAWMFKNEKEAIVVYFNGIARPAVPVNYLPVYYLEDLAIYKDVATGRLYSGSELNYAGVTIPRVKEDYKTLIYHFEKVETQIN</sequence>
<feature type="active site" description="Nucleophile" evidence="7">
    <location>
        <position position="483"/>
    </location>
</feature>
<dbReference type="Pfam" id="PF02065">
    <property type="entry name" value="Melibiase"/>
    <property type="match status" value="1"/>
</dbReference>
<gene>
    <name evidence="10" type="ORF">CHH57_03065</name>
</gene>
<evidence type="ECO:0000256" key="7">
    <source>
        <dbReference type="PIRSR" id="PIRSR005536-1"/>
    </source>
</evidence>
<dbReference type="PANTHER" id="PTHR43053:SF3">
    <property type="entry name" value="ALPHA-GALACTOSIDASE C-RELATED"/>
    <property type="match status" value="1"/>
</dbReference>
<evidence type="ECO:0000259" key="9">
    <source>
        <dbReference type="Pfam" id="PF16875"/>
    </source>
</evidence>